<evidence type="ECO:0000313" key="4">
    <source>
        <dbReference type="Proteomes" id="UP000325440"/>
    </source>
</evidence>
<evidence type="ECO:0000256" key="2">
    <source>
        <dbReference type="SAM" id="SignalP"/>
    </source>
</evidence>
<dbReference type="EMBL" id="CABPRJ010001941">
    <property type="protein sequence ID" value="VVC42189.1"/>
    <property type="molecule type" value="Genomic_DNA"/>
</dbReference>
<gene>
    <name evidence="3" type="ORF">CINCED_3A002334</name>
</gene>
<name>A0A5E4NBV3_9HEMI</name>
<proteinExistence type="predicted"/>
<feature type="compositionally biased region" description="Pro residues" evidence="1">
    <location>
        <begin position="284"/>
        <end position="312"/>
    </location>
</feature>
<dbReference type="AlphaFoldDB" id="A0A5E4NBV3"/>
<dbReference type="Proteomes" id="UP000325440">
    <property type="component" value="Unassembled WGS sequence"/>
</dbReference>
<accession>A0A5E4NBV3</accession>
<feature type="region of interest" description="Disordered" evidence="1">
    <location>
        <begin position="346"/>
        <end position="386"/>
    </location>
</feature>
<dbReference type="OrthoDB" id="6597267at2759"/>
<evidence type="ECO:0000313" key="3">
    <source>
        <dbReference type="EMBL" id="VVC42189.1"/>
    </source>
</evidence>
<feature type="signal peptide" evidence="2">
    <location>
        <begin position="1"/>
        <end position="18"/>
    </location>
</feature>
<sequence>MSLVVYVVLLLLATSTWCQIFPKALVFEGLGLPDMINSSIPGENRTDTTTVTEGDLKNALVTMNFHREKINDYLCRQFIVDRILKDISDGTDYYVSTESRSMPLDNFGVSKTMTMQTDQGSSAYNTWLIKTKLLKRIYDEYDLNIKAQENPVGFTSKYYNDSSAEHDDVTVKNSDIANDLKQPQQPEEDSLSSPSETVSVDITQSQSSQYYEGENKNEHNKPQHSSSTQFSPQLPSSYGSLSPPSQYGNPTVTYGPPPPSQTYGPPSPTYGLSSLMYGTSLPTYGPPLPPDTPPPSLPYGPPPPPYVPPPPTSYGTPPSSYGTPSSPSYSYPPLYYWQPSAAVVSPVTEPSSDFTTRDAETLTKSNQLTNAERNTNNDGGETTNSGLTATDLYDLTLTAIAFLGFGTFAINLVMDAMKFQPGATLLMNSQPTAGRDIQDYVNGTTQDILEINDLSWVVVSTLDNIMLPIVNGTSVNCVKVKQLCRRSKRLVKAGTHFSTKLIPIWNVSLSWLTNKLGKKTDQPLAMATLLGHCTLPAQCQPRQ</sequence>
<keyword evidence="4" id="KW-1185">Reference proteome</keyword>
<evidence type="ECO:0000256" key="1">
    <source>
        <dbReference type="SAM" id="MobiDB-lite"/>
    </source>
</evidence>
<feature type="compositionally biased region" description="Pro residues" evidence="1">
    <location>
        <begin position="255"/>
        <end position="268"/>
    </location>
</feature>
<feature type="compositionally biased region" description="Polar residues" evidence="1">
    <location>
        <begin position="362"/>
        <end position="386"/>
    </location>
</feature>
<reference evidence="3 4" key="1">
    <citation type="submission" date="2019-08" db="EMBL/GenBank/DDBJ databases">
        <authorList>
            <person name="Alioto T."/>
            <person name="Alioto T."/>
            <person name="Gomez Garrido J."/>
        </authorList>
    </citation>
    <scope>NUCLEOTIDE SEQUENCE [LARGE SCALE GENOMIC DNA]</scope>
</reference>
<organism evidence="3 4">
    <name type="scientific">Cinara cedri</name>
    <dbReference type="NCBI Taxonomy" id="506608"/>
    <lineage>
        <taxon>Eukaryota</taxon>
        <taxon>Metazoa</taxon>
        <taxon>Ecdysozoa</taxon>
        <taxon>Arthropoda</taxon>
        <taxon>Hexapoda</taxon>
        <taxon>Insecta</taxon>
        <taxon>Pterygota</taxon>
        <taxon>Neoptera</taxon>
        <taxon>Paraneoptera</taxon>
        <taxon>Hemiptera</taxon>
        <taxon>Sternorrhyncha</taxon>
        <taxon>Aphidomorpha</taxon>
        <taxon>Aphidoidea</taxon>
        <taxon>Aphididae</taxon>
        <taxon>Lachninae</taxon>
        <taxon>Cinara</taxon>
    </lineage>
</organism>
<feature type="compositionally biased region" description="Polar residues" evidence="1">
    <location>
        <begin position="178"/>
        <end position="210"/>
    </location>
</feature>
<feature type="compositionally biased region" description="Low complexity" evidence="1">
    <location>
        <begin position="313"/>
        <end position="325"/>
    </location>
</feature>
<feature type="chain" id="PRO_5022928829" evidence="2">
    <location>
        <begin position="19"/>
        <end position="543"/>
    </location>
</feature>
<feature type="region of interest" description="Disordered" evidence="1">
    <location>
        <begin position="178"/>
        <end position="325"/>
    </location>
</feature>
<keyword evidence="2" id="KW-0732">Signal</keyword>
<protein>
    <submittedName>
        <fullName evidence="3">Uncharacterized protein</fullName>
    </submittedName>
</protein>
<feature type="compositionally biased region" description="Low complexity" evidence="1">
    <location>
        <begin position="231"/>
        <end position="248"/>
    </location>
</feature>